<dbReference type="CDD" id="cd00590">
    <property type="entry name" value="RRM_SF"/>
    <property type="match status" value="1"/>
</dbReference>
<accession>A0A9D4DV07</accession>
<dbReference type="EMBL" id="JAIWYP010000009">
    <property type="protein sequence ID" value="KAH3768429.1"/>
    <property type="molecule type" value="Genomic_DNA"/>
</dbReference>
<feature type="compositionally biased region" description="Gly residues" evidence="1">
    <location>
        <begin position="153"/>
        <end position="191"/>
    </location>
</feature>
<evidence type="ECO:0000259" key="2">
    <source>
        <dbReference type="Pfam" id="PF00076"/>
    </source>
</evidence>
<dbReference type="AlphaFoldDB" id="A0A9D4DV07"/>
<dbReference type="InterPro" id="IPR012677">
    <property type="entry name" value="Nucleotide-bd_a/b_plait_sf"/>
</dbReference>
<protein>
    <recommendedName>
        <fullName evidence="2">RRM domain-containing protein</fullName>
    </recommendedName>
</protein>
<feature type="compositionally biased region" description="Gly residues" evidence="1">
    <location>
        <begin position="224"/>
        <end position="239"/>
    </location>
</feature>
<dbReference type="SUPFAM" id="SSF54928">
    <property type="entry name" value="RNA-binding domain, RBD"/>
    <property type="match status" value="1"/>
</dbReference>
<dbReference type="Gene3D" id="3.30.70.330">
    <property type="match status" value="1"/>
</dbReference>
<name>A0A9D4DV07_DREPO</name>
<evidence type="ECO:0000313" key="3">
    <source>
        <dbReference type="EMBL" id="KAH3768429.1"/>
    </source>
</evidence>
<feature type="compositionally biased region" description="Gly residues" evidence="1">
    <location>
        <begin position="199"/>
        <end position="209"/>
    </location>
</feature>
<feature type="region of interest" description="Disordered" evidence="1">
    <location>
        <begin position="123"/>
        <end position="239"/>
    </location>
</feature>
<feature type="compositionally biased region" description="Gly residues" evidence="1">
    <location>
        <begin position="128"/>
        <end position="138"/>
    </location>
</feature>
<evidence type="ECO:0000313" key="4">
    <source>
        <dbReference type="Proteomes" id="UP000828390"/>
    </source>
</evidence>
<feature type="domain" description="RRM" evidence="2">
    <location>
        <begin position="37"/>
        <end position="91"/>
    </location>
</feature>
<keyword evidence="4" id="KW-1185">Reference proteome</keyword>
<comment type="caution">
    <text evidence="3">The sequence shown here is derived from an EMBL/GenBank/DDBJ whole genome shotgun (WGS) entry which is preliminary data.</text>
</comment>
<dbReference type="InterPro" id="IPR000504">
    <property type="entry name" value="RRM_dom"/>
</dbReference>
<organism evidence="3 4">
    <name type="scientific">Dreissena polymorpha</name>
    <name type="common">Zebra mussel</name>
    <name type="synonym">Mytilus polymorpha</name>
    <dbReference type="NCBI Taxonomy" id="45954"/>
    <lineage>
        <taxon>Eukaryota</taxon>
        <taxon>Metazoa</taxon>
        <taxon>Spiralia</taxon>
        <taxon>Lophotrochozoa</taxon>
        <taxon>Mollusca</taxon>
        <taxon>Bivalvia</taxon>
        <taxon>Autobranchia</taxon>
        <taxon>Heteroconchia</taxon>
        <taxon>Euheterodonta</taxon>
        <taxon>Imparidentia</taxon>
        <taxon>Neoheterodontei</taxon>
        <taxon>Myida</taxon>
        <taxon>Dreissenoidea</taxon>
        <taxon>Dreissenidae</taxon>
        <taxon>Dreissena</taxon>
    </lineage>
</organism>
<sequence length="239" mass="24258">MYEVGHIPDCETIDMEDSKDTVIVIGCGKLKGPQFIELFKGVGPIKVADDGNTLARINLQRQEGIVTYQNSELAKKAIATLNGKNVEGGKIEVVSAEQHFRDQTHRNGHCTGANTAWRMWEHSTTSRGGEGGKGGSGFFGFFRGQDGQPGEPGPNGRGGEGGKGGAGFFGGLFGGGGQGEKGGDQTGGGGNTEQSDNGAGKGGKGGAGMFGLFKGQDGQPGEPGPNGRGGEGGKGGGSR</sequence>
<gene>
    <name evidence="3" type="ORF">DPMN_169641</name>
</gene>
<reference evidence="3" key="2">
    <citation type="submission" date="2020-11" db="EMBL/GenBank/DDBJ databases">
        <authorList>
            <person name="McCartney M.A."/>
            <person name="Auch B."/>
            <person name="Kono T."/>
            <person name="Mallez S."/>
            <person name="Becker A."/>
            <person name="Gohl D.M."/>
            <person name="Silverstein K.A.T."/>
            <person name="Koren S."/>
            <person name="Bechman K.B."/>
            <person name="Herman A."/>
            <person name="Abrahante J.E."/>
            <person name="Garbe J."/>
        </authorList>
    </citation>
    <scope>NUCLEOTIDE SEQUENCE</scope>
    <source>
        <strain evidence="3">Duluth1</strain>
        <tissue evidence="3">Whole animal</tissue>
    </source>
</reference>
<dbReference type="Proteomes" id="UP000828390">
    <property type="component" value="Unassembled WGS sequence"/>
</dbReference>
<proteinExistence type="predicted"/>
<reference evidence="3" key="1">
    <citation type="journal article" date="2019" name="bioRxiv">
        <title>The Genome of the Zebra Mussel, Dreissena polymorpha: A Resource for Invasive Species Research.</title>
        <authorList>
            <person name="McCartney M.A."/>
            <person name="Auch B."/>
            <person name="Kono T."/>
            <person name="Mallez S."/>
            <person name="Zhang Y."/>
            <person name="Obille A."/>
            <person name="Becker A."/>
            <person name="Abrahante J.E."/>
            <person name="Garbe J."/>
            <person name="Badalamenti J.P."/>
            <person name="Herman A."/>
            <person name="Mangelson H."/>
            <person name="Liachko I."/>
            <person name="Sullivan S."/>
            <person name="Sone E.D."/>
            <person name="Koren S."/>
            <person name="Silverstein K.A.T."/>
            <person name="Beckman K.B."/>
            <person name="Gohl D.M."/>
        </authorList>
    </citation>
    <scope>NUCLEOTIDE SEQUENCE</scope>
    <source>
        <strain evidence="3">Duluth1</strain>
        <tissue evidence="3">Whole animal</tissue>
    </source>
</reference>
<dbReference type="InterPro" id="IPR035979">
    <property type="entry name" value="RBD_domain_sf"/>
</dbReference>
<evidence type="ECO:0000256" key="1">
    <source>
        <dbReference type="SAM" id="MobiDB-lite"/>
    </source>
</evidence>
<dbReference type="Pfam" id="PF00076">
    <property type="entry name" value="RRM_1"/>
    <property type="match status" value="1"/>
</dbReference>
<dbReference type="GO" id="GO:0003723">
    <property type="term" value="F:RNA binding"/>
    <property type="evidence" value="ECO:0007669"/>
    <property type="project" value="InterPro"/>
</dbReference>
<feature type="compositionally biased region" description="Low complexity" evidence="1">
    <location>
        <begin position="139"/>
        <end position="149"/>
    </location>
</feature>